<comment type="caution">
    <text evidence="2">The sequence shown here is derived from an EMBL/GenBank/DDBJ whole genome shotgun (WGS) entry which is preliminary data.</text>
</comment>
<proteinExistence type="predicted"/>
<feature type="region of interest" description="Disordered" evidence="1">
    <location>
        <begin position="1"/>
        <end position="25"/>
    </location>
</feature>
<organism evidence="2 3">
    <name type="scientific">Streptomyces gulbargensis</name>
    <dbReference type="NCBI Taxonomy" id="364901"/>
    <lineage>
        <taxon>Bacteria</taxon>
        <taxon>Bacillati</taxon>
        <taxon>Actinomycetota</taxon>
        <taxon>Actinomycetes</taxon>
        <taxon>Kitasatosporales</taxon>
        <taxon>Streptomycetaceae</taxon>
        <taxon>Streptomyces</taxon>
    </lineage>
</organism>
<sequence length="77" mass="8485">MDNTSGDAESHDDAYAPPPAPPWSGREWSALQLELAMARTDADRKHILDTHGVTFEHLDEQHVLGMSLRQDGDSDDG</sequence>
<keyword evidence="3" id="KW-1185">Reference proteome</keyword>
<name>A0ABP7M5J6_9ACTN</name>
<accession>A0ABP7M5J6</accession>
<dbReference type="RefSeq" id="WP_345281751.1">
    <property type="nucleotide sequence ID" value="NZ_BAABAJ010000006.1"/>
</dbReference>
<dbReference type="Proteomes" id="UP001501000">
    <property type="component" value="Unassembled WGS sequence"/>
</dbReference>
<protein>
    <submittedName>
        <fullName evidence="2">Uncharacterized protein</fullName>
    </submittedName>
</protein>
<evidence type="ECO:0000256" key="1">
    <source>
        <dbReference type="SAM" id="MobiDB-lite"/>
    </source>
</evidence>
<reference evidence="3" key="1">
    <citation type="journal article" date="2019" name="Int. J. Syst. Evol. Microbiol.">
        <title>The Global Catalogue of Microorganisms (GCM) 10K type strain sequencing project: providing services to taxonomists for standard genome sequencing and annotation.</title>
        <authorList>
            <consortium name="The Broad Institute Genomics Platform"/>
            <consortium name="The Broad Institute Genome Sequencing Center for Infectious Disease"/>
            <person name="Wu L."/>
            <person name="Ma J."/>
        </authorList>
    </citation>
    <scope>NUCLEOTIDE SEQUENCE [LARGE SCALE GENOMIC DNA]</scope>
    <source>
        <strain evidence="3">JCM 16956</strain>
    </source>
</reference>
<gene>
    <name evidence="2" type="ORF">GCM10022244_25040</name>
</gene>
<dbReference type="EMBL" id="BAABAJ010000006">
    <property type="protein sequence ID" value="GAA3914172.1"/>
    <property type="molecule type" value="Genomic_DNA"/>
</dbReference>
<evidence type="ECO:0000313" key="3">
    <source>
        <dbReference type="Proteomes" id="UP001501000"/>
    </source>
</evidence>
<evidence type="ECO:0000313" key="2">
    <source>
        <dbReference type="EMBL" id="GAA3914172.1"/>
    </source>
</evidence>